<name>A0ABD3RCI6_9STRA</name>
<dbReference type="InterPro" id="IPR010699">
    <property type="entry name" value="DUF1275"/>
</dbReference>
<reference evidence="2 3" key="1">
    <citation type="submission" date="2024-10" db="EMBL/GenBank/DDBJ databases">
        <title>Updated reference genomes for cyclostephanoid diatoms.</title>
        <authorList>
            <person name="Roberts W.R."/>
            <person name="Alverson A.J."/>
        </authorList>
    </citation>
    <scope>NUCLEOTIDE SEQUENCE [LARGE SCALE GENOMIC DNA]</scope>
    <source>
        <strain evidence="2 3">AJA228-03</strain>
    </source>
</reference>
<keyword evidence="3" id="KW-1185">Reference proteome</keyword>
<dbReference type="AlphaFoldDB" id="A0ABD3RCI6"/>
<feature type="transmembrane region" description="Helical" evidence="1">
    <location>
        <begin position="72"/>
        <end position="92"/>
    </location>
</feature>
<evidence type="ECO:0000313" key="2">
    <source>
        <dbReference type="EMBL" id="KAL3810693.1"/>
    </source>
</evidence>
<keyword evidence="1" id="KW-1133">Transmembrane helix</keyword>
<evidence type="ECO:0008006" key="4">
    <source>
        <dbReference type="Google" id="ProtNLM"/>
    </source>
</evidence>
<sequence length="325" mass="35759">MLHKEMGAPSISEAYFVLVVGLLFAFNSGFVNGLCLSGLLTKEGSHKQAVSGVTAAYTKSGLYLADGIFKEAGFEFSLILAFVGGAIVSGLMTPQAIPHKLLPSYGPTFLLGSLCLFAAAWIADDRPYGRVQYIFAAMANGMQNGMSSMYTANLIRTSHHTGTSTDIGVILGQMLRRNWKNYWRFKVLVGLASSFWFGGLISFYAATKYFHRALWFSAGLFFGIGMTHLAYVMLTQKVSLVQASFGTWKWDDLLERMTCPMDLGSASDLADEQINFTFDEVDQEGLVKSNTDKLSEGLGKIGIGMDYLKSLWQRFTKQQFSNESA</sequence>
<protein>
    <recommendedName>
        <fullName evidence="4">DUF1275 domain-containing protein</fullName>
    </recommendedName>
</protein>
<proteinExistence type="predicted"/>
<gene>
    <name evidence="2" type="ORF">ACHAXA_003297</name>
</gene>
<feature type="transmembrane region" description="Helical" evidence="1">
    <location>
        <begin position="104"/>
        <end position="123"/>
    </location>
</feature>
<dbReference type="Pfam" id="PF06912">
    <property type="entry name" value="DUF1275"/>
    <property type="match status" value="1"/>
</dbReference>
<keyword evidence="1" id="KW-0472">Membrane</keyword>
<evidence type="ECO:0000313" key="3">
    <source>
        <dbReference type="Proteomes" id="UP001530377"/>
    </source>
</evidence>
<evidence type="ECO:0000256" key="1">
    <source>
        <dbReference type="SAM" id="Phobius"/>
    </source>
</evidence>
<dbReference type="PANTHER" id="PTHR37314">
    <property type="entry name" value="SLR0142 PROTEIN"/>
    <property type="match status" value="1"/>
</dbReference>
<dbReference type="PANTHER" id="PTHR37314:SF4">
    <property type="entry name" value="UPF0700 TRANSMEMBRANE PROTEIN YOAK"/>
    <property type="match status" value="1"/>
</dbReference>
<dbReference type="Proteomes" id="UP001530377">
    <property type="component" value="Unassembled WGS sequence"/>
</dbReference>
<feature type="transmembrane region" description="Helical" evidence="1">
    <location>
        <begin position="15"/>
        <end position="40"/>
    </location>
</feature>
<comment type="caution">
    <text evidence="2">The sequence shown here is derived from an EMBL/GenBank/DDBJ whole genome shotgun (WGS) entry which is preliminary data.</text>
</comment>
<dbReference type="EMBL" id="JALLPB020000312">
    <property type="protein sequence ID" value="KAL3810693.1"/>
    <property type="molecule type" value="Genomic_DNA"/>
</dbReference>
<feature type="transmembrane region" description="Helical" evidence="1">
    <location>
        <begin position="185"/>
        <end position="207"/>
    </location>
</feature>
<accession>A0ABD3RCI6</accession>
<keyword evidence="1" id="KW-0812">Transmembrane</keyword>
<feature type="transmembrane region" description="Helical" evidence="1">
    <location>
        <begin position="213"/>
        <end position="234"/>
    </location>
</feature>
<organism evidence="2 3">
    <name type="scientific">Cyclostephanos tholiformis</name>
    <dbReference type="NCBI Taxonomy" id="382380"/>
    <lineage>
        <taxon>Eukaryota</taxon>
        <taxon>Sar</taxon>
        <taxon>Stramenopiles</taxon>
        <taxon>Ochrophyta</taxon>
        <taxon>Bacillariophyta</taxon>
        <taxon>Coscinodiscophyceae</taxon>
        <taxon>Thalassiosirophycidae</taxon>
        <taxon>Stephanodiscales</taxon>
        <taxon>Stephanodiscaceae</taxon>
        <taxon>Cyclostephanos</taxon>
    </lineage>
</organism>